<dbReference type="InterPro" id="IPR013762">
    <property type="entry name" value="Integrase-like_cat_sf"/>
</dbReference>
<dbReference type="InterPro" id="IPR011010">
    <property type="entry name" value="DNA_brk_join_enz"/>
</dbReference>
<evidence type="ECO:0000313" key="4">
    <source>
        <dbReference type="EMBL" id="MDY0747939.1"/>
    </source>
</evidence>
<dbReference type="Gene3D" id="1.10.443.10">
    <property type="entry name" value="Intergrase catalytic core"/>
    <property type="match status" value="1"/>
</dbReference>
<keyword evidence="2" id="KW-0233">DNA recombination</keyword>
<dbReference type="PANTHER" id="PTHR30349">
    <property type="entry name" value="PHAGE INTEGRASE-RELATED"/>
    <property type="match status" value="1"/>
</dbReference>
<dbReference type="PROSITE" id="PS51898">
    <property type="entry name" value="TYR_RECOMBINASE"/>
    <property type="match status" value="1"/>
</dbReference>
<dbReference type="EMBL" id="JAXCLA010000009">
    <property type="protein sequence ID" value="MDY0747939.1"/>
    <property type="molecule type" value="Genomic_DNA"/>
</dbReference>
<feature type="domain" description="Tyr recombinase" evidence="3">
    <location>
        <begin position="194"/>
        <end position="372"/>
    </location>
</feature>
<reference evidence="4 5" key="1">
    <citation type="submission" date="2023-11" db="EMBL/GenBank/DDBJ databases">
        <title>Paucibacter sp. nov., isolated from fresh soil in Korea.</title>
        <authorList>
            <person name="Le N.T.T."/>
        </authorList>
    </citation>
    <scope>NUCLEOTIDE SEQUENCE [LARGE SCALE GENOMIC DNA]</scope>
    <source>
        <strain evidence="4 5">R3-3</strain>
    </source>
</reference>
<dbReference type="PANTHER" id="PTHR30349:SF94">
    <property type="entry name" value="INTEGRASE_RECOMBINASE HI_1414-RELATED"/>
    <property type="match status" value="1"/>
</dbReference>
<evidence type="ECO:0000256" key="1">
    <source>
        <dbReference type="ARBA" id="ARBA00022908"/>
    </source>
</evidence>
<organism evidence="4 5">
    <name type="scientific">Roseateles agri</name>
    <dbReference type="NCBI Taxonomy" id="3098619"/>
    <lineage>
        <taxon>Bacteria</taxon>
        <taxon>Pseudomonadati</taxon>
        <taxon>Pseudomonadota</taxon>
        <taxon>Betaproteobacteria</taxon>
        <taxon>Burkholderiales</taxon>
        <taxon>Sphaerotilaceae</taxon>
        <taxon>Roseateles</taxon>
    </lineage>
</organism>
<dbReference type="InterPro" id="IPR050090">
    <property type="entry name" value="Tyrosine_recombinase_XerCD"/>
</dbReference>
<protein>
    <submittedName>
        <fullName evidence="4">Tyrosine-type recombinase/integrase</fullName>
    </submittedName>
</protein>
<dbReference type="Proteomes" id="UP001285263">
    <property type="component" value="Unassembled WGS sequence"/>
</dbReference>
<gene>
    <name evidence="4" type="ORF">SNE35_25785</name>
</gene>
<evidence type="ECO:0000256" key="2">
    <source>
        <dbReference type="ARBA" id="ARBA00023172"/>
    </source>
</evidence>
<proteinExistence type="predicted"/>
<dbReference type="SUPFAM" id="SSF56349">
    <property type="entry name" value="DNA breaking-rejoining enzymes"/>
    <property type="match status" value="1"/>
</dbReference>
<dbReference type="CDD" id="cd00796">
    <property type="entry name" value="INT_Rci_Hp1_C"/>
    <property type="match status" value="1"/>
</dbReference>
<keyword evidence="5" id="KW-1185">Reference proteome</keyword>
<evidence type="ECO:0000259" key="3">
    <source>
        <dbReference type="PROSITE" id="PS51898"/>
    </source>
</evidence>
<accession>A0ABU5DPA9</accession>
<sequence length="381" mass="43375">MGARKNNGSIAQRQNKGGAIAYQAILRIQGGKAFVKSFDNEPEARAWLESIANDVNAHRESVERKRRQDMLALAAMSPENRQRKLLEMPIREVLLGFVECPLARDRHKVAVPAMLLQVKQATIRDIKKAWVKGYVDGMRARKTYRGSPYAYATIVRQFAVLRQAIEWQAEELEAEPPKIPFTTKAMFPRNWEGKRKRRLAPEEQSVLEARLASIEGPSRPHWELLLGMALETGARLQELVGMRWDEISANGGDSVWVIPETREKTAKERRVPLSPGAVTRMAQLTALRDPQDPRVFHTLGDPETISALFRRYSRQAGLVDFRFHDLRHEAISRMVAKTPDIYKVMKIVGHNSPEMLDLYANLRDSELASAYRPNSEHRPIA</sequence>
<dbReference type="Pfam" id="PF00589">
    <property type="entry name" value="Phage_integrase"/>
    <property type="match status" value="1"/>
</dbReference>
<keyword evidence="1" id="KW-0229">DNA integration</keyword>
<dbReference type="InterPro" id="IPR002104">
    <property type="entry name" value="Integrase_catalytic"/>
</dbReference>
<evidence type="ECO:0000313" key="5">
    <source>
        <dbReference type="Proteomes" id="UP001285263"/>
    </source>
</evidence>
<name>A0ABU5DPA9_9BURK</name>
<comment type="caution">
    <text evidence="4">The sequence shown here is derived from an EMBL/GenBank/DDBJ whole genome shotgun (WGS) entry which is preliminary data.</text>
</comment>
<dbReference type="RefSeq" id="WP_320425908.1">
    <property type="nucleotide sequence ID" value="NZ_JAXCLA010000009.1"/>
</dbReference>